<sequence>MGILDRVGGRFGGGGPLRRNPHAADYDHLVRWASAHRGVEAYVEPPTTLNELTVVLVDADGRWTRRAPGGPRAARRLGEQLAIPVYDVRKVRYPQRMRDHDARERILRKRAAARELS</sequence>
<protein>
    <submittedName>
        <fullName evidence="1">Oxidoreductase</fullName>
    </submittedName>
</protein>
<accession>A0A9X4LW35</accession>
<evidence type="ECO:0000313" key="2">
    <source>
        <dbReference type="Proteomes" id="UP001152755"/>
    </source>
</evidence>
<proteinExistence type="predicted"/>
<dbReference type="EMBL" id="JANRHA010000001">
    <property type="protein sequence ID" value="MDG3013380.1"/>
    <property type="molecule type" value="Genomic_DNA"/>
</dbReference>
<evidence type="ECO:0000313" key="1">
    <source>
        <dbReference type="EMBL" id="MDG3013380.1"/>
    </source>
</evidence>
<dbReference type="AlphaFoldDB" id="A0A9X4LW35"/>
<reference evidence="1" key="1">
    <citation type="submission" date="2022-08" db="EMBL/GenBank/DDBJ databases">
        <title>Genome analysis of Corynebacteriales strain.</title>
        <authorList>
            <person name="Lee S.D."/>
        </authorList>
    </citation>
    <scope>NUCLEOTIDE SEQUENCE</scope>
    <source>
        <strain evidence="1">D3-21</strain>
    </source>
</reference>
<dbReference type="Proteomes" id="UP001152755">
    <property type="component" value="Unassembled WGS sequence"/>
</dbReference>
<comment type="caution">
    <text evidence="1">The sequence shown here is derived from an EMBL/GenBank/DDBJ whole genome shotgun (WGS) entry which is preliminary data.</text>
</comment>
<keyword evidence="2" id="KW-1185">Reference proteome</keyword>
<name>A0A9X4LW35_9ACTN</name>
<dbReference type="RefSeq" id="WP_277834377.1">
    <property type="nucleotide sequence ID" value="NZ_JAAIVF010000006.1"/>
</dbReference>
<organism evidence="1 2">
    <name type="scientific">Speluncibacter jeojiensis</name>
    <dbReference type="NCBI Taxonomy" id="2710754"/>
    <lineage>
        <taxon>Bacteria</taxon>
        <taxon>Bacillati</taxon>
        <taxon>Actinomycetota</taxon>
        <taxon>Actinomycetes</taxon>
        <taxon>Mycobacteriales</taxon>
        <taxon>Speluncibacteraceae</taxon>
        <taxon>Speluncibacter</taxon>
    </lineage>
</organism>
<gene>
    <name evidence="1" type="ORF">NVS88_02290</name>
</gene>